<dbReference type="AlphaFoldDB" id="A0AAU8AP96"/>
<accession>A0AAU8AP96</accession>
<sequence length="71" mass="7520">MTQVKCDKFIVAVEDAIAAAAEEKAGSKTAADEKICEAATQISISGDDPEVHEIIILPYNISTTVVMIPVD</sequence>
<evidence type="ECO:0000313" key="1">
    <source>
        <dbReference type="EMBL" id="XCC96152.1"/>
    </source>
</evidence>
<reference evidence="1" key="1">
    <citation type="submission" date="2023-02" db="EMBL/GenBank/DDBJ databases">
        <title>Description and genomic characterization of Salipiger bruguierae sp. nov., isolated from the sediment of mangrove plant Bruguiera sexangula.</title>
        <authorList>
            <person name="Long M."/>
        </authorList>
    </citation>
    <scope>NUCLEOTIDE SEQUENCE</scope>
    <source>
        <strain evidence="1">H15</strain>
    </source>
</reference>
<organism evidence="1">
    <name type="scientific">Alloyangia sp. H15</name>
    <dbReference type="NCBI Taxonomy" id="3029062"/>
    <lineage>
        <taxon>Bacteria</taxon>
        <taxon>Pseudomonadati</taxon>
        <taxon>Pseudomonadota</taxon>
        <taxon>Alphaproteobacteria</taxon>
        <taxon>Rhodobacterales</taxon>
        <taxon>Roseobacteraceae</taxon>
        <taxon>Alloyangia</taxon>
    </lineage>
</organism>
<dbReference type="EMBL" id="CP123385">
    <property type="protein sequence ID" value="XCC96152.1"/>
    <property type="molecule type" value="Genomic_DNA"/>
</dbReference>
<protein>
    <submittedName>
        <fullName evidence="1">Uncharacterized protein</fullName>
    </submittedName>
</protein>
<gene>
    <name evidence="1" type="ORF">PVT71_15750</name>
</gene>
<proteinExistence type="predicted"/>
<name>A0AAU8AP96_9RHOB</name>
<dbReference type="RefSeq" id="WP_353475018.1">
    <property type="nucleotide sequence ID" value="NZ_CP123385.1"/>
</dbReference>